<gene>
    <name evidence="2" type="ORF">IFM12276_41990</name>
</gene>
<feature type="region of interest" description="Disordered" evidence="1">
    <location>
        <begin position="57"/>
        <end position="107"/>
    </location>
</feature>
<protein>
    <submittedName>
        <fullName evidence="2">Uncharacterized protein</fullName>
    </submittedName>
</protein>
<evidence type="ECO:0000313" key="3">
    <source>
        <dbReference type="Proteomes" id="UP001317870"/>
    </source>
</evidence>
<accession>A0ABN6U7G1</accession>
<dbReference type="Proteomes" id="UP001317870">
    <property type="component" value="Chromosome"/>
</dbReference>
<name>A0ABN6U7G1_9NOCA</name>
<reference evidence="2 3" key="1">
    <citation type="submission" date="2022-11" db="EMBL/GenBank/DDBJ databases">
        <title>Genome Sequencing of Nocardia sp. ON39_IFM12276 and assembly.</title>
        <authorList>
            <person name="Shimojima M."/>
            <person name="Toyokawa M."/>
            <person name="Uesaka K."/>
        </authorList>
    </citation>
    <scope>NUCLEOTIDE SEQUENCE [LARGE SCALE GENOMIC DNA]</scope>
    <source>
        <strain evidence="2 3">IFM 12276</strain>
    </source>
</reference>
<dbReference type="EMBL" id="AP026978">
    <property type="protein sequence ID" value="BDU01171.1"/>
    <property type="molecule type" value="Genomic_DNA"/>
</dbReference>
<evidence type="ECO:0000256" key="1">
    <source>
        <dbReference type="SAM" id="MobiDB-lite"/>
    </source>
</evidence>
<evidence type="ECO:0000313" key="2">
    <source>
        <dbReference type="EMBL" id="BDU01171.1"/>
    </source>
</evidence>
<feature type="region of interest" description="Disordered" evidence="1">
    <location>
        <begin position="1"/>
        <end position="26"/>
    </location>
</feature>
<proteinExistence type="predicted"/>
<sequence length="107" mass="10243">MGCVGGLVDGSSAPCGRSGASASGWGAAAPRIAGFGRRGAASRPAAMNAAAAFPSAGGCPGPVGSGESAARSSGLAVDPAEEDPWPDGSWWDADEGSERPLTGRIGG</sequence>
<keyword evidence="3" id="KW-1185">Reference proteome</keyword>
<organism evidence="2 3">
    <name type="scientific">Nocardia sputorum</name>
    <dbReference type="NCBI Taxonomy" id="2984338"/>
    <lineage>
        <taxon>Bacteria</taxon>
        <taxon>Bacillati</taxon>
        <taxon>Actinomycetota</taxon>
        <taxon>Actinomycetes</taxon>
        <taxon>Mycobacteriales</taxon>
        <taxon>Nocardiaceae</taxon>
        <taxon>Nocardia</taxon>
    </lineage>
</organism>